<dbReference type="CDD" id="cd18093">
    <property type="entry name" value="SpoU-like_TrmJ"/>
    <property type="match status" value="1"/>
</dbReference>
<evidence type="ECO:0000313" key="7">
    <source>
        <dbReference type="EMBL" id="EKX47354.1"/>
    </source>
</evidence>
<dbReference type="GO" id="GO:0003723">
    <property type="term" value="F:RNA binding"/>
    <property type="evidence" value="ECO:0007669"/>
    <property type="project" value="InterPro"/>
</dbReference>
<dbReference type="OMA" id="REVAYLH"/>
<dbReference type="RefSeq" id="XP_005834334.1">
    <property type="nucleotide sequence ID" value="XM_005834277.1"/>
</dbReference>
<feature type="signal peptide" evidence="5">
    <location>
        <begin position="1"/>
        <end position="22"/>
    </location>
</feature>
<protein>
    <recommendedName>
        <fullName evidence="6">tRNA/rRNA methyltransferase SpoU type domain-containing protein</fullName>
    </recommendedName>
</protein>
<dbReference type="Pfam" id="PF00588">
    <property type="entry name" value="SpoU_methylase"/>
    <property type="match status" value="1"/>
</dbReference>
<evidence type="ECO:0000259" key="6">
    <source>
        <dbReference type="Pfam" id="PF00588"/>
    </source>
</evidence>
<keyword evidence="9" id="KW-1185">Reference proteome</keyword>
<feature type="domain" description="tRNA/rRNA methyltransferase SpoU type" evidence="6">
    <location>
        <begin position="87"/>
        <end position="225"/>
    </location>
</feature>
<dbReference type="STRING" id="905079.L1JGU5"/>
<proteinExistence type="inferred from homology"/>
<keyword evidence="5" id="KW-0732">Signal</keyword>
<dbReference type="InterPro" id="IPR004384">
    <property type="entry name" value="RNA_MeTrfase_TrmJ/LasT"/>
</dbReference>
<dbReference type="InterPro" id="IPR029028">
    <property type="entry name" value="Alpha/beta_knot_MTases"/>
</dbReference>
<evidence type="ECO:0000256" key="1">
    <source>
        <dbReference type="ARBA" id="ARBA00007228"/>
    </source>
</evidence>
<dbReference type="SUPFAM" id="SSF75217">
    <property type="entry name" value="alpha/beta knot"/>
    <property type="match status" value="1"/>
</dbReference>
<dbReference type="GO" id="GO:0008173">
    <property type="term" value="F:RNA methyltransferase activity"/>
    <property type="evidence" value="ECO:0007669"/>
    <property type="project" value="InterPro"/>
</dbReference>
<dbReference type="PaxDb" id="55529-EKX47354"/>
<gene>
    <name evidence="7" type="ORF">GUITHDRAFT_137533</name>
</gene>
<dbReference type="KEGG" id="gtt:GUITHDRAFT_137533"/>
<dbReference type="GO" id="GO:0005829">
    <property type="term" value="C:cytosol"/>
    <property type="evidence" value="ECO:0007669"/>
    <property type="project" value="TreeGrafter"/>
</dbReference>
<evidence type="ECO:0000256" key="3">
    <source>
        <dbReference type="ARBA" id="ARBA00022679"/>
    </source>
</evidence>
<dbReference type="AlphaFoldDB" id="L1JGU5"/>
<reference evidence="8" key="3">
    <citation type="submission" date="2015-06" db="UniProtKB">
        <authorList>
            <consortium name="EnsemblProtists"/>
        </authorList>
    </citation>
    <scope>IDENTIFICATION</scope>
</reference>
<dbReference type="HOGENOM" id="CLU_056931_1_0_1"/>
<dbReference type="PANTHER" id="PTHR42786:SF7">
    <property type="entry name" value="TRNA_RRNA METHYLTRANSFERASE SPOU TYPE DOMAIN-CONTAINING PROTEIN"/>
    <property type="match status" value="1"/>
</dbReference>
<sequence>MKVVRFPLLMLCMMEFFGCTHGFHLNFGDSLGISAGVAHQSSLKCIVGSKRFRICQKMRPSLSQALQASDRSGVDTNHAKKSEAYQGSTARSMLNFGLSNLRLVSPVCDHLSDDALARAAGARDVLQNARVFPSVEEAVEDLQSVFATTARLRDMQHKVLSAEDAAREAIHISSQSSQKTGFLFGPESSGLSNADLALVDCIVQIPTNPFFSSLNLAQAVNLISYEYQKARNSYSKTVGDQAFSLQVSDKSIGPKDNIADKKLLLDFFTRLEEAMNDSEFVVDASKREIVYQNIRNVFLRSQMTIREVGTLQGVVTALTGGKKRKRD</sequence>
<organism evidence="7">
    <name type="scientific">Guillardia theta (strain CCMP2712)</name>
    <name type="common">Cryptophyte</name>
    <dbReference type="NCBI Taxonomy" id="905079"/>
    <lineage>
        <taxon>Eukaryota</taxon>
        <taxon>Cryptophyceae</taxon>
        <taxon>Pyrenomonadales</taxon>
        <taxon>Geminigeraceae</taxon>
        <taxon>Guillardia</taxon>
    </lineage>
</organism>
<accession>L1JGU5</accession>
<dbReference type="PANTHER" id="PTHR42786">
    <property type="entry name" value="TRNA/RRNA METHYLTRANSFERASE"/>
    <property type="match status" value="1"/>
</dbReference>
<reference evidence="9" key="2">
    <citation type="submission" date="2012-11" db="EMBL/GenBank/DDBJ databases">
        <authorList>
            <person name="Kuo A."/>
            <person name="Curtis B.A."/>
            <person name="Tanifuji G."/>
            <person name="Burki F."/>
            <person name="Gruber A."/>
            <person name="Irimia M."/>
            <person name="Maruyama S."/>
            <person name="Arias M.C."/>
            <person name="Ball S.G."/>
            <person name="Gile G.H."/>
            <person name="Hirakawa Y."/>
            <person name="Hopkins J.F."/>
            <person name="Rensing S.A."/>
            <person name="Schmutz J."/>
            <person name="Symeonidi A."/>
            <person name="Elias M."/>
            <person name="Eveleigh R.J."/>
            <person name="Herman E.K."/>
            <person name="Klute M.J."/>
            <person name="Nakayama T."/>
            <person name="Obornik M."/>
            <person name="Reyes-Prieto A."/>
            <person name="Armbrust E.V."/>
            <person name="Aves S.J."/>
            <person name="Beiko R.G."/>
            <person name="Coutinho P."/>
            <person name="Dacks J.B."/>
            <person name="Durnford D.G."/>
            <person name="Fast N.M."/>
            <person name="Green B.R."/>
            <person name="Grisdale C."/>
            <person name="Hempe F."/>
            <person name="Henrissat B."/>
            <person name="Hoppner M.P."/>
            <person name="Ishida K.-I."/>
            <person name="Kim E."/>
            <person name="Koreny L."/>
            <person name="Kroth P.G."/>
            <person name="Liu Y."/>
            <person name="Malik S.-B."/>
            <person name="Maier U.G."/>
            <person name="McRose D."/>
            <person name="Mock T."/>
            <person name="Neilson J.A."/>
            <person name="Onodera N.T."/>
            <person name="Poole A.M."/>
            <person name="Pritham E.J."/>
            <person name="Richards T.A."/>
            <person name="Rocap G."/>
            <person name="Roy S.W."/>
            <person name="Sarai C."/>
            <person name="Schaack S."/>
            <person name="Shirato S."/>
            <person name="Slamovits C.H."/>
            <person name="Spencer D.F."/>
            <person name="Suzuki S."/>
            <person name="Worden A.Z."/>
            <person name="Zauner S."/>
            <person name="Barry K."/>
            <person name="Bell C."/>
            <person name="Bharti A.K."/>
            <person name="Crow J.A."/>
            <person name="Grimwood J."/>
            <person name="Kramer R."/>
            <person name="Lindquist E."/>
            <person name="Lucas S."/>
            <person name="Salamov A."/>
            <person name="McFadden G.I."/>
            <person name="Lane C.E."/>
            <person name="Keeling P.J."/>
            <person name="Gray M.W."/>
            <person name="Grigoriev I.V."/>
            <person name="Archibald J.M."/>
        </authorList>
    </citation>
    <scope>NUCLEOTIDE SEQUENCE</scope>
    <source>
        <strain evidence="9">CCMP2712</strain>
    </source>
</reference>
<evidence type="ECO:0000313" key="8">
    <source>
        <dbReference type="EnsemblProtists" id="EKX47354"/>
    </source>
</evidence>
<evidence type="ECO:0000256" key="4">
    <source>
        <dbReference type="ARBA" id="ARBA00022691"/>
    </source>
</evidence>
<dbReference type="Gene3D" id="1.10.8.590">
    <property type="match status" value="1"/>
</dbReference>
<dbReference type="EnsemblProtists" id="EKX47354">
    <property type="protein sequence ID" value="EKX47354"/>
    <property type="gene ID" value="GUITHDRAFT_137533"/>
</dbReference>
<keyword evidence="2" id="KW-0489">Methyltransferase</keyword>
<dbReference type="GeneID" id="17303967"/>
<feature type="chain" id="PRO_5008771288" description="tRNA/rRNA methyltransferase SpoU type domain-containing protein" evidence="5">
    <location>
        <begin position="23"/>
        <end position="327"/>
    </location>
</feature>
<dbReference type="Gene3D" id="3.40.1280.10">
    <property type="match status" value="1"/>
</dbReference>
<evidence type="ECO:0000313" key="9">
    <source>
        <dbReference type="Proteomes" id="UP000011087"/>
    </source>
</evidence>
<comment type="similarity">
    <text evidence="1">Belongs to the class IV-like SAM-binding methyltransferase superfamily. RNA methyltransferase TrmH family.</text>
</comment>
<evidence type="ECO:0000256" key="5">
    <source>
        <dbReference type="SAM" id="SignalP"/>
    </source>
</evidence>
<dbReference type="EMBL" id="JH992990">
    <property type="protein sequence ID" value="EKX47354.1"/>
    <property type="molecule type" value="Genomic_DNA"/>
</dbReference>
<dbReference type="OrthoDB" id="241340at2759"/>
<dbReference type="InterPro" id="IPR001537">
    <property type="entry name" value="SpoU_MeTrfase"/>
</dbReference>
<reference evidence="7 9" key="1">
    <citation type="journal article" date="2012" name="Nature">
        <title>Algal genomes reveal evolutionary mosaicism and the fate of nucleomorphs.</title>
        <authorList>
            <consortium name="DOE Joint Genome Institute"/>
            <person name="Curtis B.A."/>
            <person name="Tanifuji G."/>
            <person name="Burki F."/>
            <person name="Gruber A."/>
            <person name="Irimia M."/>
            <person name="Maruyama S."/>
            <person name="Arias M.C."/>
            <person name="Ball S.G."/>
            <person name="Gile G.H."/>
            <person name="Hirakawa Y."/>
            <person name="Hopkins J.F."/>
            <person name="Kuo A."/>
            <person name="Rensing S.A."/>
            <person name="Schmutz J."/>
            <person name="Symeonidi A."/>
            <person name="Elias M."/>
            <person name="Eveleigh R.J."/>
            <person name="Herman E.K."/>
            <person name="Klute M.J."/>
            <person name="Nakayama T."/>
            <person name="Obornik M."/>
            <person name="Reyes-Prieto A."/>
            <person name="Armbrust E.V."/>
            <person name="Aves S.J."/>
            <person name="Beiko R.G."/>
            <person name="Coutinho P."/>
            <person name="Dacks J.B."/>
            <person name="Durnford D.G."/>
            <person name="Fast N.M."/>
            <person name="Green B.R."/>
            <person name="Grisdale C.J."/>
            <person name="Hempel F."/>
            <person name="Henrissat B."/>
            <person name="Hoppner M.P."/>
            <person name="Ishida K."/>
            <person name="Kim E."/>
            <person name="Koreny L."/>
            <person name="Kroth P.G."/>
            <person name="Liu Y."/>
            <person name="Malik S.B."/>
            <person name="Maier U.G."/>
            <person name="McRose D."/>
            <person name="Mock T."/>
            <person name="Neilson J.A."/>
            <person name="Onodera N.T."/>
            <person name="Poole A.M."/>
            <person name="Pritham E.J."/>
            <person name="Richards T.A."/>
            <person name="Rocap G."/>
            <person name="Roy S.W."/>
            <person name="Sarai C."/>
            <person name="Schaack S."/>
            <person name="Shirato S."/>
            <person name="Slamovits C.H."/>
            <person name="Spencer D.F."/>
            <person name="Suzuki S."/>
            <person name="Worden A.Z."/>
            <person name="Zauner S."/>
            <person name="Barry K."/>
            <person name="Bell C."/>
            <person name="Bharti A.K."/>
            <person name="Crow J.A."/>
            <person name="Grimwood J."/>
            <person name="Kramer R."/>
            <person name="Lindquist E."/>
            <person name="Lucas S."/>
            <person name="Salamov A."/>
            <person name="McFadden G.I."/>
            <person name="Lane C.E."/>
            <person name="Keeling P.J."/>
            <person name="Gray M.W."/>
            <person name="Grigoriev I.V."/>
            <person name="Archibald J.M."/>
        </authorList>
    </citation>
    <scope>NUCLEOTIDE SEQUENCE</scope>
    <source>
        <strain evidence="7 9">CCMP2712</strain>
    </source>
</reference>
<dbReference type="GO" id="GO:0002128">
    <property type="term" value="P:tRNA nucleoside ribose methylation"/>
    <property type="evidence" value="ECO:0007669"/>
    <property type="project" value="TreeGrafter"/>
</dbReference>
<keyword evidence="3" id="KW-0808">Transferase</keyword>
<keyword evidence="4" id="KW-0949">S-adenosyl-L-methionine</keyword>
<evidence type="ECO:0000256" key="2">
    <source>
        <dbReference type="ARBA" id="ARBA00022603"/>
    </source>
</evidence>
<dbReference type="InterPro" id="IPR029026">
    <property type="entry name" value="tRNA_m1G_MTases_N"/>
</dbReference>
<name>L1JGU5_GUITC</name>
<dbReference type="Proteomes" id="UP000011087">
    <property type="component" value="Unassembled WGS sequence"/>
</dbReference>